<dbReference type="Gene3D" id="1.10.287.950">
    <property type="entry name" value="Methyl-accepting chemotaxis protein"/>
    <property type="match status" value="1"/>
</dbReference>
<reference evidence="7 8" key="1">
    <citation type="submission" date="2023-07" db="EMBL/GenBank/DDBJ databases">
        <title>Sorghum-associated microbial communities from plants grown in Nebraska, USA.</title>
        <authorList>
            <person name="Schachtman D."/>
        </authorList>
    </citation>
    <scope>NUCLEOTIDE SEQUENCE [LARGE SCALE GENOMIC DNA]</scope>
    <source>
        <strain evidence="7 8">BE316</strain>
    </source>
</reference>
<dbReference type="PANTHER" id="PTHR43531:SF14">
    <property type="entry name" value="METHYL-ACCEPTING CHEMOTAXIS PROTEIN I-RELATED"/>
    <property type="match status" value="1"/>
</dbReference>
<dbReference type="CDD" id="cd06225">
    <property type="entry name" value="HAMP"/>
    <property type="match status" value="1"/>
</dbReference>
<feature type="domain" description="Methyl-accepting transducer" evidence="5">
    <location>
        <begin position="223"/>
        <end position="452"/>
    </location>
</feature>
<gene>
    <name evidence="7" type="ORF">J2X21_003979</name>
</gene>
<evidence type="ECO:0000313" key="7">
    <source>
        <dbReference type="EMBL" id="MDR7334815.1"/>
    </source>
</evidence>
<comment type="caution">
    <text evidence="7">The sequence shown here is derived from an EMBL/GenBank/DDBJ whole genome shotgun (WGS) entry which is preliminary data.</text>
</comment>
<dbReference type="InterPro" id="IPR003660">
    <property type="entry name" value="HAMP_dom"/>
</dbReference>
<keyword evidence="8" id="KW-1185">Reference proteome</keyword>
<dbReference type="SUPFAM" id="SSF58104">
    <property type="entry name" value="Methyl-accepting chemotaxis protein (MCP) signaling domain"/>
    <property type="match status" value="1"/>
</dbReference>
<name>A0ABU2ACA3_9BURK</name>
<dbReference type="InterPro" id="IPR051310">
    <property type="entry name" value="MCP_chemotaxis"/>
</dbReference>
<dbReference type="PRINTS" id="PR00260">
    <property type="entry name" value="CHEMTRNSDUCR"/>
</dbReference>
<evidence type="ECO:0000259" key="6">
    <source>
        <dbReference type="PROSITE" id="PS50885"/>
    </source>
</evidence>
<organism evidence="7 8">
    <name type="scientific">Roseateles asaccharophilus</name>
    <dbReference type="NCBI Taxonomy" id="582607"/>
    <lineage>
        <taxon>Bacteria</taxon>
        <taxon>Pseudomonadati</taxon>
        <taxon>Pseudomonadota</taxon>
        <taxon>Betaproteobacteria</taxon>
        <taxon>Burkholderiales</taxon>
        <taxon>Sphaerotilaceae</taxon>
        <taxon>Roseateles</taxon>
    </lineage>
</organism>
<dbReference type="Proteomes" id="UP001180825">
    <property type="component" value="Unassembled WGS sequence"/>
</dbReference>
<dbReference type="Pfam" id="PF00672">
    <property type="entry name" value="HAMP"/>
    <property type="match status" value="1"/>
</dbReference>
<dbReference type="InterPro" id="IPR004089">
    <property type="entry name" value="MCPsignal_dom"/>
</dbReference>
<keyword evidence="4" id="KW-0812">Transmembrane</keyword>
<feature type="domain" description="HAMP" evidence="6">
    <location>
        <begin position="166"/>
        <end position="218"/>
    </location>
</feature>
<dbReference type="Pfam" id="PF00015">
    <property type="entry name" value="MCPsignal"/>
    <property type="match status" value="1"/>
</dbReference>
<accession>A0ABU2ACA3</accession>
<proteinExistence type="inferred from homology"/>
<evidence type="ECO:0000256" key="2">
    <source>
        <dbReference type="ARBA" id="ARBA00029447"/>
    </source>
</evidence>
<sequence>MTSLTASRQRGLRFRLLLGFGVVLSLMVIMAAVCAQRLSVIHTYNTSLDERAYRLSMANQWLSALQIAAAKESAADPQGGELAGKLQGLVSAGSEKSALQAAVAAAQQPVAQQEEAVKGLVDAMVKLQIADSAMLQQASRQAFVLLPVLTIVSLIVGIAIAIAITRSITAPVAQAVLATQRIAEGDLSQLVESDRSDELGTLLRGVARMQLQLRDMLAQVRRTSNSIDHACSEIASGNVELSQRTEVAASNLQQAASSVEELSSTMRQSAESAASANQLAGSAAGVARRGGDVVADVVSTMADIDAGSKRIADIIGVIDGIAFQTNILALNAAVEAARAGDQGRGFAVVAGEVRSLAQRSPTAAKEIKSLIIGSTERVESGSSLVRQAGSTMSEIVQSVQHVTEVINGISLAASEQQAGIAQINQTVTELDRMTQQNAALSEQTTAAAESLRTQAHELKAAVGRFRLS</sequence>
<dbReference type="EMBL" id="JAVDXV010000008">
    <property type="protein sequence ID" value="MDR7334815.1"/>
    <property type="molecule type" value="Genomic_DNA"/>
</dbReference>
<dbReference type="PANTHER" id="PTHR43531">
    <property type="entry name" value="PROTEIN ICFG"/>
    <property type="match status" value="1"/>
</dbReference>
<keyword evidence="4" id="KW-0472">Membrane</keyword>
<comment type="similarity">
    <text evidence="2">Belongs to the methyl-accepting chemotaxis (MCP) protein family.</text>
</comment>
<evidence type="ECO:0000259" key="5">
    <source>
        <dbReference type="PROSITE" id="PS50111"/>
    </source>
</evidence>
<dbReference type="RefSeq" id="WP_310331489.1">
    <property type="nucleotide sequence ID" value="NZ_JAVDXV010000008.1"/>
</dbReference>
<evidence type="ECO:0000256" key="1">
    <source>
        <dbReference type="ARBA" id="ARBA00022481"/>
    </source>
</evidence>
<dbReference type="CDD" id="cd11386">
    <property type="entry name" value="MCP_signal"/>
    <property type="match status" value="1"/>
</dbReference>
<dbReference type="SMART" id="SM00304">
    <property type="entry name" value="HAMP"/>
    <property type="match status" value="1"/>
</dbReference>
<evidence type="ECO:0000256" key="4">
    <source>
        <dbReference type="SAM" id="Phobius"/>
    </source>
</evidence>
<evidence type="ECO:0000256" key="3">
    <source>
        <dbReference type="PROSITE-ProRule" id="PRU00284"/>
    </source>
</evidence>
<evidence type="ECO:0000313" key="8">
    <source>
        <dbReference type="Proteomes" id="UP001180825"/>
    </source>
</evidence>
<dbReference type="InterPro" id="IPR004090">
    <property type="entry name" value="Chemotax_Me-accpt_rcpt"/>
</dbReference>
<dbReference type="PROSITE" id="PS50885">
    <property type="entry name" value="HAMP"/>
    <property type="match status" value="1"/>
</dbReference>
<keyword evidence="4" id="KW-1133">Transmembrane helix</keyword>
<dbReference type="PROSITE" id="PS50111">
    <property type="entry name" value="CHEMOTAXIS_TRANSDUC_2"/>
    <property type="match status" value="1"/>
</dbReference>
<keyword evidence="3" id="KW-0807">Transducer</keyword>
<keyword evidence="1" id="KW-0488">Methylation</keyword>
<feature type="transmembrane region" description="Helical" evidence="4">
    <location>
        <begin position="142"/>
        <end position="164"/>
    </location>
</feature>
<protein>
    <submittedName>
        <fullName evidence="7">Methyl-accepting chemotaxis protein</fullName>
    </submittedName>
</protein>
<dbReference type="SMART" id="SM00283">
    <property type="entry name" value="MA"/>
    <property type="match status" value="1"/>
</dbReference>
<feature type="transmembrane region" description="Helical" evidence="4">
    <location>
        <begin position="12"/>
        <end position="35"/>
    </location>
</feature>